<keyword evidence="3" id="KW-1185">Reference proteome</keyword>
<organism evidence="2 3">
    <name type="scientific">Rubritalea tangerina</name>
    <dbReference type="NCBI Taxonomy" id="430798"/>
    <lineage>
        <taxon>Bacteria</taxon>
        <taxon>Pseudomonadati</taxon>
        <taxon>Verrucomicrobiota</taxon>
        <taxon>Verrucomicrobiia</taxon>
        <taxon>Verrucomicrobiales</taxon>
        <taxon>Rubritaleaceae</taxon>
        <taxon>Rubritalea</taxon>
    </lineage>
</organism>
<name>A0ABW4ZDT4_9BACT</name>
<dbReference type="Proteomes" id="UP001597389">
    <property type="component" value="Unassembled WGS sequence"/>
</dbReference>
<proteinExistence type="predicted"/>
<feature type="region of interest" description="Disordered" evidence="1">
    <location>
        <begin position="76"/>
        <end position="105"/>
    </location>
</feature>
<evidence type="ECO:0000256" key="1">
    <source>
        <dbReference type="SAM" id="MobiDB-lite"/>
    </source>
</evidence>
<reference evidence="3" key="1">
    <citation type="journal article" date="2019" name="Int. J. Syst. Evol. Microbiol.">
        <title>The Global Catalogue of Microorganisms (GCM) 10K type strain sequencing project: providing services to taxonomists for standard genome sequencing and annotation.</title>
        <authorList>
            <consortium name="The Broad Institute Genomics Platform"/>
            <consortium name="The Broad Institute Genome Sequencing Center for Infectious Disease"/>
            <person name="Wu L."/>
            <person name="Ma J."/>
        </authorList>
    </citation>
    <scope>NUCLEOTIDE SEQUENCE [LARGE SCALE GENOMIC DNA]</scope>
    <source>
        <strain evidence="3">CCUG 57942</strain>
    </source>
</reference>
<evidence type="ECO:0000313" key="3">
    <source>
        <dbReference type="Proteomes" id="UP001597389"/>
    </source>
</evidence>
<comment type="caution">
    <text evidence="2">The sequence shown here is derived from an EMBL/GenBank/DDBJ whole genome shotgun (WGS) entry which is preliminary data.</text>
</comment>
<sequence>MKPCIIKTEEQYEQALDRIGTLMEGDPAADSDDGMELNLLATLIEQYEDIVYPVDLPSPVAAIKFRMKQAGLKQKDHLPNRGSQYLKPAKPTYKNFPTSLRDLAE</sequence>
<protein>
    <submittedName>
        <fullName evidence="2">Type II toxin-antitoxin system HigA family antitoxin</fullName>
    </submittedName>
</protein>
<gene>
    <name evidence="2" type="ORF">ACFSW8_13160</name>
</gene>
<evidence type="ECO:0000313" key="2">
    <source>
        <dbReference type="EMBL" id="MFD2159850.1"/>
    </source>
</evidence>
<dbReference type="RefSeq" id="WP_377091015.1">
    <property type="nucleotide sequence ID" value="NZ_JBHSJL010000014.1"/>
</dbReference>
<accession>A0ABW4ZDT4</accession>
<dbReference type="EMBL" id="JBHUJB010000054">
    <property type="protein sequence ID" value="MFD2159850.1"/>
    <property type="molecule type" value="Genomic_DNA"/>
</dbReference>